<sequence>MISDMETSRRRFVKISCLGALCFCGFGRLLGANTPALEDTEEASDTNDMAKVWIAELLTNLSATQEESQLRLLIKSASIAHFNQMKAEAMLAPFKGRLKDFISFIEKEWGWKCHFEENEKVLIADESKPFCVCPLINKDMDKLLPAMCYCSEGFAERMFSVVCEHQVEAVVISSVQRGDERCIYRIELNR</sequence>
<organism evidence="1">
    <name type="scientific">Bacteroides intestinalis</name>
    <dbReference type="NCBI Taxonomy" id="329854"/>
    <lineage>
        <taxon>Bacteria</taxon>
        <taxon>Pseudomonadati</taxon>
        <taxon>Bacteroidota</taxon>
        <taxon>Bacteroidia</taxon>
        <taxon>Bacteroidales</taxon>
        <taxon>Bacteroidaceae</taxon>
        <taxon>Bacteroides</taxon>
    </lineage>
</organism>
<dbReference type="EMBL" id="LTDF01000176">
    <property type="protein sequence ID" value="KXT40774.1"/>
    <property type="molecule type" value="Genomic_DNA"/>
</dbReference>
<reference evidence="1 2" key="1">
    <citation type="submission" date="2016-02" db="EMBL/GenBank/DDBJ databases">
        <authorList>
            <person name="Wen L."/>
            <person name="He K."/>
            <person name="Yang H."/>
        </authorList>
    </citation>
    <scope>NUCLEOTIDE SEQUENCE [LARGE SCALE GENOMIC DNA]</scope>
    <source>
        <strain evidence="1 2">KLE1704</strain>
    </source>
</reference>
<protein>
    <submittedName>
        <fullName evidence="1">Tat pathway signal sequence domain protein</fullName>
    </submittedName>
</protein>
<comment type="caution">
    <text evidence="1">The sequence shown here is derived from an EMBL/GenBank/DDBJ whole genome shotgun (WGS) entry which is preliminary data.</text>
</comment>
<gene>
    <name evidence="1" type="ORF">HMPREF2531_05072</name>
</gene>
<dbReference type="AlphaFoldDB" id="A0A139KNK6"/>
<dbReference type="RefSeq" id="WP_231864198.1">
    <property type="nucleotide sequence ID" value="NZ_KQ968741.1"/>
</dbReference>
<name>A0A139KNK6_9BACE</name>
<accession>A0A139KNK6</accession>
<proteinExistence type="predicted"/>
<dbReference type="Proteomes" id="UP000070319">
    <property type="component" value="Unassembled WGS sequence"/>
</dbReference>
<dbReference type="PATRIC" id="fig|329854.7.peg.5144"/>
<evidence type="ECO:0000313" key="2">
    <source>
        <dbReference type="Proteomes" id="UP000070319"/>
    </source>
</evidence>
<evidence type="ECO:0000313" key="1">
    <source>
        <dbReference type="EMBL" id="KXT40774.1"/>
    </source>
</evidence>